<organism evidence="1 2">
    <name type="scientific">Marchantia polymorpha subsp. ruderalis</name>
    <dbReference type="NCBI Taxonomy" id="1480154"/>
    <lineage>
        <taxon>Eukaryota</taxon>
        <taxon>Viridiplantae</taxon>
        <taxon>Streptophyta</taxon>
        <taxon>Embryophyta</taxon>
        <taxon>Marchantiophyta</taxon>
        <taxon>Marchantiopsida</taxon>
        <taxon>Marchantiidae</taxon>
        <taxon>Marchantiales</taxon>
        <taxon>Marchantiaceae</taxon>
        <taxon>Marchantia</taxon>
    </lineage>
</organism>
<evidence type="ECO:0000313" key="1">
    <source>
        <dbReference type="EMBL" id="OAE28715.1"/>
    </source>
</evidence>
<evidence type="ECO:0000313" key="2">
    <source>
        <dbReference type="Proteomes" id="UP000077202"/>
    </source>
</evidence>
<protein>
    <submittedName>
        <fullName evidence="1">Uncharacterized protein</fullName>
    </submittedName>
</protein>
<dbReference type="AlphaFoldDB" id="A0A176W8I0"/>
<proteinExistence type="predicted"/>
<gene>
    <name evidence="1" type="ORF">AXG93_2091s1230</name>
</gene>
<comment type="caution">
    <text evidence="1">The sequence shown here is derived from an EMBL/GenBank/DDBJ whole genome shotgun (WGS) entry which is preliminary data.</text>
</comment>
<accession>A0A176W8I0</accession>
<name>A0A176W8I0_MARPO</name>
<dbReference type="Proteomes" id="UP000077202">
    <property type="component" value="Unassembled WGS sequence"/>
</dbReference>
<keyword evidence="2" id="KW-1185">Reference proteome</keyword>
<dbReference type="EMBL" id="LVLJ01001679">
    <property type="protein sequence ID" value="OAE28715.1"/>
    <property type="molecule type" value="Genomic_DNA"/>
</dbReference>
<sequence length="169" mass="19121">MSLTAPPTRTFATSEEVIAYVKAFTHSESYKVKIGISAKFGNLKEGENTQQRMLIKKTIATNRARKLNQLSKSSIWEHASKKISHYDLNLALEQHQKSMSLPKDSHCTHILSVTKVIPCAHLFKEYSAVPNRQLQLQDFHQQWWLHQPVTRVPAPVISGSEGAPERSFG</sequence>
<reference evidence="1" key="1">
    <citation type="submission" date="2016-03" db="EMBL/GenBank/DDBJ databases">
        <title>Mechanisms controlling the formation of the plant cell surface in tip-growing cells are functionally conserved among land plants.</title>
        <authorList>
            <person name="Honkanen S."/>
            <person name="Jones V.A."/>
            <person name="Morieri G."/>
            <person name="Champion C."/>
            <person name="Hetherington A.J."/>
            <person name="Kelly S."/>
            <person name="Saint-Marcoux D."/>
            <person name="Proust H."/>
            <person name="Prescott H."/>
            <person name="Dolan L."/>
        </authorList>
    </citation>
    <scope>NUCLEOTIDE SEQUENCE [LARGE SCALE GENOMIC DNA]</scope>
    <source>
        <tissue evidence="1">Whole gametophyte</tissue>
    </source>
</reference>